<dbReference type="EMBL" id="JAOBTT010000002">
    <property type="protein sequence ID" value="MDZ7280142.1"/>
    <property type="molecule type" value="Genomic_DNA"/>
</dbReference>
<dbReference type="PROSITE" id="PS51257">
    <property type="entry name" value="PROKAR_LIPOPROTEIN"/>
    <property type="match status" value="1"/>
</dbReference>
<comment type="caution">
    <text evidence="1">The sequence shown here is derived from an EMBL/GenBank/DDBJ whole genome shotgun (WGS) entry which is preliminary data.</text>
</comment>
<organism evidence="1 2">
    <name type="scientific">Pantoea eucrina</name>
    <dbReference type="NCBI Taxonomy" id="472693"/>
    <lineage>
        <taxon>Bacteria</taxon>
        <taxon>Pseudomonadati</taxon>
        <taxon>Pseudomonadota</taxon>
        <taxon>Gammaproteobacteria</taxon>
        <taxon>Enterobacterales</taxon>
        <taxon>Erwiniaceae</taxon>
        <taxon>Pantoea</taxon>
    </lineage>
</organism>
<reference evidence="2" key="1">
    <citation type="submission" date="2023-07" db="EMBL/GenBank/DDBJ databases">
        <title>Structural and functional analysis of rice phyllospheric bacteria for their antimicrobial properties and defense elicitation against blast disease.</title>
        <authorList>
            <person name="Sahu K.P."/>
            <person name="Asharani P."/>
            <person name="Kumar M."/>
            <person name="Reddy B."/>
            <person name="Kumar A."/>
        </authorList>
    </citation>
    <scope>NUCLEOTIDE SEQUENCE [LARGE SCALE GENOMIC DNA]</scope>
    <source>
        <strain evidence="2">OsEp_Plm_30P10</strain>
    </source>
</reference>
<proteinExistence type="predicted"/>
<gene>
    <name evidence="1" type="ORF">N4G40_17965</name>
</gene>
<sequence>MRNAAMTLGEMARYVGVSPATLACAICNRGSLERVPLPAAVNENAPLSRRCWAPQEVQHFKLSLTRMRQRHAARNRCSERL</sequence>
<accession>A0ABU5LJN1</accession>
<evidence type="ECO:0008006" key="3">
    <source>
        <dbReference type="Google" id="ProtNLM"/>
    </source>
</evidence>
<name>A0ABU5LJN1_9GAMM</name>
<evidence type="ECO:0000313" key="2">
    <source>
        <dbReference type="Proteomes" id="UP001288620"/>
    </source>
</evidence>
<evidence type="ECO:0000313" key="1">
    <source>
        <dbReference type="EMBL" id="MDZ7280142.1"/>
    </source>
</evidence>
<protein>
    <recommendedName>
        <fullName evidence="3">LacI family DNA-binding transcriptional regulator</fullName>
    </recommendedName>
</protein>
<dbReference type="RefSeq" id="WP_322544031.1">
    <property type="nucleotide sequence ID" value="NZ_JAOBTT010000002.1"/>
</dbReference>
<dbReference type="Proteomes" id="UP001288620">
    <property type="component" value="Unassembled WGS sequence"/>
</dbReference>
<keyword evidence="2" id="KW-1185">Reference proteome</keyword>